<dbReference type="Proteomes" id="UP000825679">
    <property type="component" value="Chromosome"/>
</dbReference>
<dbReference type="EMBL" id="CP081150">
    <property type="protein sequence ID" value="QZA76966.1"/>
    <property type="molecule type" value="Genomic_DNA"/>
</dbReference>
<accession>A0ABX8Z308</accession>
<proteinExistence type="predicted"/>
<evidence type="ECO:0008006" key="3">
    <source>
        <dbReference type="Google" id="ProtNLM"/>
    </source>
</evidence>
<keyword evidence="2" id="KW-1185">Reference proteome</keyword>
<protein>
    <recommendedName>
        <fullName evidence="3">GTPase</fullName>
    </recommendedName>
</protein>
<dbReference type="RefSeq" id="WP_221005363.1">
    <property type="nucleotide sequence ID" value="NZ_CP081150.1"/>
</dbReference>
<name>A0ABX8Z308_9NEIS</name>
<sequence>MNPLQLYLPAPQAQFKTPLKLNLKQLKLWLAQLPAADVIGSIQQLHDALYAFNRASLDPDERSDLLEAYQVEFTLLHNAYLATNQLNAIPYKAQDLQNVHLVRDLCLELSFAYKLVLQGRQNKRYFFGKNKQLPTLTQQILNTHRLIQNLSCLAYLPLPDFFWLDSHKLFRFASENNFLNEINAESKKSALDLYKYLLLLPICNPKRFSPRELQHLFEITLQFAGHAELKSISELNHETDVFLVCIDEDIAPHFFGSQSLNQFSGAAILLETAKLIQALDRAYDSVSGQTPKASERTNHQRWLETLKRSKQHWDNGSKRSFNRLNTSSQAEICFGLRAICLNLNQGHSLLPQSELDDSLPLNFETITSSWNITDESPCGYALAAQDIPHEYARAGEIIALRNQGQNHWLIASVRWIEQDAQGEVKMGVEILAGAADVAMIRPAIGCDKMTYQPALLLPAINSRQQTTRIIASKTVYTPQYEYAIITAEGHSKIRAQKLHEQQMAYDLFEYGIEQ</sequence>
<evidence type="ECO:0000313" key="1">
    <source>
        <dbReference type="EMBL" id="QZA76966.1"/>
    </source>
</evidence>
<organism evidence="1 2">
    <name type="scientific">Deefgea tanakiae</name>
    <dbReference type="NCBI Taxonomy" id="2865840"/>
    <lineage>
        <taxon>Bacteria</taxon>
        <taxon>Pseudomonadati</taxon>
        <taxon>Pseudomonadota</taxon>
        <taxon>Betaproteobacteria</taxon>
        <taxon>Neisseriales</taxon>
        <taxon>Chitinibacteraceae</taxon>
        <taxon>Deefgea</taxon>
    </lineage>
</organism>
<reference evidence="1 2" key="1">
    <citation type="submission" date="2021-08" db="EMBL/GenBank/DDBJ databases">
        <title>complete genome sequencing of Deefgea sp. D25.</title>
        <authorList>
            <person name="Bae J.-W."/>
            <person name="Gim D.-H."/>
        </authorList>
    </citation>
    <scope>NUCLEOTIDE SEQUENCE [LARGE SCALE GENOMIC DNA]</scope>
    <source>
        <strain evidence="1 2">D25</strain>
    </source>
</reference>
<gene>
    <name evidence="1" type="ORF">K4H28_11690</name>
</gene>
<evidence type="ECO:0000313" key="2">
    <source>
        <dbReference type="Proteomes" id="UP000825679"/>
    </source>
</evidence>